<comment type="caution">
    <text evidence="1">The sequence shown here is derived from an EMBL/GenBank/DDBJ whole genome shotgun (WGS) entry which is preliminary data.</text>
</comment>
<feature type="non-terminal residue" evidence="1">
    <location>
        <position position="66"/>
    </location>
</feature>
<sequence>MSKIIPKLKDYDYNHKYLSFEMNSELLNLDNFKYKEENKIVTDQIKIFFTKEDHIEKQAFLINKRK</sequence>
<dbReference type="EMBL" id="CAJVPM010015073">
    <property type="protein sequence ID" value="CAG8605365.1"/>
    <property type="molecule type" value="Genomic_DNA"/>
</dbReference>
<protein>
    <submittedName>
        <fullName evidence="1">4710_t:CDS:1</fullName>
    </submittedName>
</protein>
<gene>
    <name evidence="1" type="ORF">SCALOS_LOCUS7077</name>
</gene>
<name>A0ACA9MRY9_9GLOM</name>
<organism evidence="1 2">
    <name type="scientific">Scutellospora calospora</name>
    <dbReference type="NCBI Taxonomy" id="85575"/>
    <lineage>
        <taxon>Eukaryota</taxon>
        <taxon>Fungi</taxon>
        <taxon>Fungi incertae sedis</taxon>
        <taxon>Mucoromycota</taxon>
        <taxon>Glomeromycotina</taxon>
        <taxon>Glomeromycetes</taxon>
        <taxon>Diversisporales</taxon>
        <taxon>Gigasporaceae</taxon>
        <taxon>Scutellospora</taxon>
    </lineage>
</organism>
<keyword evidence="2" id="KW-1185">Reference proteome</keyword>
<reference evidence="1" key="1">
    <citation type="submission" date="2021-06" db="EMBL/GenBank/DDBJ databases">
        <authorList>
            <person name="Kallberg Y."/>
            <person name="Tangrot J."/>
            <person name="Rosling A."/>
        </authorList>
    </citation>
    <scope>NUCLEOTIDE SEQUENCE</scope>
    <source>
        <strain evidence="1">AU212A</strain>
    </source>
</reference>
<accession>A0ACA9MRY9</accession>
<proteinExistence type="predicted"/>
<dbReference type="Proteomes" id="UP000789860">
    <property type="component" value="Unassembled WGS sequence"/>
</dbReference>
<evidence type="ECO:0000313" key="1">
    <source>
        <dbReference type="EMBL" id="CAG8605365.1"/>
    </source>
</evidence>
<evidence type="ECO:0000313" key="2">
    <source>
        <dbReference type="Proteomes" id="UP000789860"/>
    </source>
</evidence>